<dbReference type="Pfam" id="PF13276">
    <property type="entry name" value="HTH_21"/>
    <property type="match status" value="1"/>
</dbReference>
<evidence type="ECO:0000259" key="1">
    <source>
        <dbReference type="Pfam" id="PF13276"/>
    </source>
</evidence>
<sequence length="115" mass="13470">MCKVLKVSRSSYYRHLNKKESKRSIENKSLAEIILSIYKKSNGRYGAPKIHNKLKEKNITISLKRTQRLMNKLGIKSIVCKKFRPISSKNKVESRENIINRDFSTSNINQKWVTD</sequence>
<organism evidence="2 3">
    <name type="scientific">Tissierella simiarum</name>
    <dbReference type="NCBI Taxonomy" id="2841534"/>
    <lineage>
        <taxon>Bacteria</taxon>
        <taxon>Bacillati</taxon>
        <taxon>Bacillota</taxon>
        <taxon>Tissierellia</taxon>
        <taxon>Tissierellales</taxon>
        <taxon>Tissierellaceae</taxon>
        <taxon>Tissierella</taxon>
    </lineage>
</organism>
<name>A0ABS6E4L5_9FIRM</name>
<protein>
    <submittedName>
        <fullName evidence="2">IS3 family transposase</fullName>
    </submittedName>
</protein>
<keyword evidence="3" id="KW-1185">Reference proteome</keyword>
<dbReference type="PANTHER" id="PTHR46889:SF4">
    <property type="entry name" value="TRANSPOSASE INSO FOR INSERTION SEQUENCE ELEMENT IS911B-RELATED"/>
    <property type="match status" value="1"/>
</dbReference>
<reference evidence="2 3" key="1">
    <citation type="submission" date="2021-06" db="EMBL/GenBank/DDBJ databases">
        <authorList>
            <person name="Sun Q."/>
            <person name="Li D."/>
        </authorList>
    </citation>
    <scope>NUCLEOTIDE SEQUENCE [LARGE SCALE GENOMIC DNA]</scope>
    <source>
        <strain evidence="2 3">MSJ-40</strain>
    </source>
</reference>
<dbReference type="PANTHER" id="PTHR46889">
    <property type="entry name" value="TRANSPOSASE INSF FOR INSERTION SEQUENCE IS3B-RELATED"/>
    <property type="match status" value="1"/>
</dbReference>
<gene>
    <name evidence="2" type="ORF">KQI42_04205</name>
</gene>
<dbReference type="RefSeq" id="WP_216517078.1">
    <property type="nucleotide sequence ID" value="NZ_JAHLPM010000003.1"/>
</dbReference>
<dbReference type="InterPro" id="IPR050900">
    <property type="entry name" value="Transposase_IS3/IS150/IS904"/>
</dbReference>
<proteinExistence type="predicted"/>
<evidence type="ECO:0000313" key="2">
    <source>
        <dbReference type="EMBL" id="MBU5437198.1"/>
    </source>
</evidence>
<dbReference type="Proteomes" id="UP000749471">
    <property type="component" value="Unassembled WGS sequence"/>
</dbReference>
<feature type="domain" description="HTH-like" evidence="1">
    <location>
        <begin position="27"/>
        <end position="82"/>
    </location>
</feature>
<dbReference type="InterPro" id="IPR025948">
    <property type="entry name" value="HTH-like_dom"/>
</dbReference>
<comment type="caution">
    <text evidence="2">The sequence shown here is derived from an EMBL/GenBank/DDBJ whole genome shotgun (WGS) entry which is preliminary data.</text>
</comment>
<evidence type="ECO:0000313" key="3">
    <source>
        <dbReference type="Proteomes" id="UP000749471"/>
    </source>
</evidence>
<dbReference type="EMBL" id="JAHLPM010000003">
    <property type="protein sequence ID" value="MBU5437198.1"/>
    <property type="molecule type" value="Genomic_DNA"/>
</dbReference>
<feature type="non-terminal residue" evidence="2">
    <location>
        <position position="115"/>
    </location>
</feature>
<accession>A0ABS6E4L5</accession>